<feature type="domain" description="TSCPD" evidence="17">
    <location>
        <begin position="847"/>
        <end position="952"/>
    </location>
</feature>
<accession>A0AAV3UEN0</accession>
<evidence type="ECO:0000256" key="10">
    <source>
        <dbReference type="ARBA" id="ARBA00023285"/>
    </source>
</evidence>
<dbReference type="GO" id="GO:0031419">
    <property type="term" value="F:cobalamin binding"/>
    <property type="evidence" value="ECO:0007669"/>
    <property type="project" value="UniProtKB-KW"/>
</dbReference>
<evidence type="ECO:0000259" key="16">
    <source>
        <dbReference type="Pfam" id="PF02867"/>
    </source>
</evidence>
<dbReference type="NCBIfam" id="TIGR02504">
    <property type="entry name" value="NrdJ_Z"/>
    <property type="match status" value="1"/>
</dbReference>
<gene>
    <name evidence="18" type="ORF">GCM10025751_13110</name>
</gene>
<evidence type="ECO:0000256" key="2">
    <source>
        <dbReference type="ARBA" id="ARBA00007405"/>
    </source>
</evidence>
<proteinExistence type="inferred from homology"/>
<evidence type="ECO:0000256" key="4">
    <source>
        <dbReference type="ARBA" id="ARBA00014409"/>
    </source>
</evidence>
<comment type="similarity">
    <text evidence="2 13">Belongs to the ribonucleoside diphosphate reductase class-2 family.</text>
</comment>
<sequence>MSGAHETDANEVTLPVKRTKGDTLEDRMTGNAYQNILPARYLRKDADGNLVEKQEDLFPRVAKNIALAEAVYEAEKQGTEITVTPEQLKPGHPRRDELAADVFGTRTTAEDDAETALSVYNVNKFAYETVVPELPEDIREHVESVRDEFDDLMERLSFIPNSPTLMNAGDELQQLSACFVDSPGDDITDIHQTAKEAAEVFQSGGGMGYAFWKLRPYGDAVGSTGGIASGPITFMRTYDQMCETIAQGGARRGAQMGVMRVSHPDVIQFIHAKNKDVSLANTLRLNDPDDYTHTSFKDALEEARELIDDDGRVPKHLRNAAEGHLSNFNISVGVTDDFMDALYNGEEFVFTNPRTEEPHVATEHTEELYDMFGLGEYVTAGEVLSIPADVIWNRIVEGAWENGEPGVIYLERVNKEHSFDVEEHPDHRILATNPCGEQPLEEYEACNLGHINLSTLADVDAPDWRVWYEQNADSYGSLSEAVDAFLRDAIDWDEFDYRIDYGTRFLENVVTMSDFPVEKIEQKVRDMRKIGLGIMGLAQLYIQLGVRYGSDEGNEIAQQLMTHINHESKWASHELAEERGSFNDWSDSKYANPTEYSEWFEKQTGLDAEKWKDGFSVRNHNTTTIAPTGTTSMVGNTTGGCEPIYNVAYYKNVSDDVQGDEMLVEFDDYFLRTLEANDIDVGAVKEEAQEQMATNQFSGVEGLETVPDAIGELFVVTGDLTGKQHAAVQCACQQGVDSAISKTCNFPNSASKEDMDEVYRYIYDHGGKGVTVYRDGTRSKQVLTTRADNAEFADEDEAAETIAEQIEEVFGGIEGFIANEEVQAALGDELSSLVEDGVTGGAYAKERPRPDVLHGVTQRIDTGYGKMYVNINEDESGEPFELFATIGNSGGFTNSFTEALAKVISYALRSGVDPNEIASDLQGIRSPKVAWDKGEQINSIPDAIGVAMRRYLDGEIERTGVPQQKTLEETADESETDGGAVETRKDASQSLIDAGESPECPECGSLSLYFSEGCKTCESCGWSECS</sequence>
<comment type="caution">
    <text evidence="18">The sequence shown here is derived from an EMBL/GenBank/DDBJ whole genome shotgun (WGS) entry which is preliminary data.</text>
</comment>
<organism evidence="18 19">
    <name type="scientific">Haladaptatus pallidirubidus</name>
    <dbReference type="NCBI Taxonomy" id="1008152"/>
    <lineage>
        <taxon>Archaea</taxon>
        <taxon>Methanobacteriati</taxon>
        <taxon>Methanobacteriota</taxon>
        <taxon>Stenosarchaea group</taxon>
        <taxon>Halobacteria</taxon>
        <taxon>Halobacteriales</taxon>
        <taxon>Haladaptataceae</taxon>
        <taxon>Haladaptatus</taxon>
    </lineage>
</organism>
<dbReference type="SUPFAM" id="SSF51998">
    <property type="entry name" value="PFL-like glycyl radical enzymes"/>
    <property type="match status" value="1"/>
</dbReference>
<evidence type="ECO:0000313" key="18">
    <source>
        <dbReference type="EMBL" id="GAA5045324.1"/>
    </source>
</evidence>
<dbReference type="InterPro" id="IPR000788">
    <property type="entry name" value="RNR_lg_C"/>
</dbReference>
<dbReference type="Pfam" id="PF02867">
    <property type="entry name" value="Ribonuc_red_lgC"/>
    <property type="match status" value="1"/>
</dbReference>
<dbReference type="GO" id="GO:0005524">
    <property type="term" value="F:ATP binding"/>
    <property type="evidence" value="ECO:0007669"/>
    <property type="project" value="InterPro"/>
</dbReference>
<keyword evidence="10 13" id="KW-0170">Cobalt</keyword>
<evidence type="ECO:0000259" key="15">
    <source>
        <dbReference type="Pfam" id="PF00317"/>
    </source>
</evidence>
<evidence type="ECO:0000256" key="3">
    <source>
        <dbReference type="ARBA" id="ARBA00012274"/>
    </source>
</evidence>
<keyword evidence="9" id="KW-1015">Disulfide bond</keyword>
<protein>
    <recommendedName>
        <fullName evidence="4 13">Vitamin B12-dependent ribonucleotide reductase</fullName>
        <ecNumber evidence="3 13">1.17.4.1</ecNumber>
    </recommendedName>
</protein>
<name>A0AAV3UEN0_9EURY</name>
<comment type="catalytic activity">
    <reaction evidence="12 13">
        <text>a 2'-deoxyribonucleoside 5'-diphosphate + [thioredoxin]-disulfide + H2O = a ribonucleoside 5'-diphosphate + [thioredoxin]-dithiol</text>
        <dbReference type="Rhea" id="RHEA:23252"/>
        <dbReference type="Rhea" id="RHEA-COMP:10698"/>
        <dbReference type="Rhea" id="RHEA-COMP:10700"/>
        <dbReference type="ChEBI" id="CHEBI:15377"/>
        <dbReference type="ChEBI" id="CHEBI:29950"/>
        <dbReference type="ChEBI" id="CHEBI:50058"/>
        <dbReference type="ChEBI" id="CHEBI:57930"/>
        <dbReference type="ChEBI" id="CHEBI:73316"/>
        <dbReference type="EC" id="1.17.4.1"/>
    </reaction>
</comment>
<keyword evidence="6 13" id="KW-0237">DNA synthesis</keyword>
<comment type="cofactor">
    <cofactor evidence="1 13">
        <name>adenosylcob(III)alamin</name>
        <dbReference type="ChEBI" id="CHEBI:18408"/>
    </cofactor>
</comment>
<evidence type="ECO:0000256" key="9">
    <source>
        <dbReference type="ARBA" id="ARBA00023157"/>
    </source>
</evidence>
<feature type="region of interest" description="Disordered" evidence="14">
    <location>
        <begin position="959"/>
        <end position="1000"/>
    </location>
</feature>
<dbReference type="Proteomes" id="UP001501729">
    <property type="component" value="Unassembled WGS sequence"/>
</dbReference>
<dbReference type="GO" id="GO:0004748">
    <property type="term" value="F:ribonucleoside-diphosphate reductase activity, thioredoxin disulfide as acceptor"/>
    <property type="evidence" value="ECO:0007669"/>
    <property type="project" value="UniProtKB-EC"/>
</dbReference>
<evidence type="ECO:0000259" key="17">
    <source>
        <dbReference type="Pfam" id="PF12637"/>
    </source>
</evidence>
<evidence type="ECO:0000256" key="6">
    <source>
        <dbReference type="ARBA" id="ARBA00022634"/>
    </source>
</evidence>
<evidence type="ECO:0000256" key="12">
    <source>
        <dbReference type="ARBA" id="ARBA00047754"/>
    </source>
</evidence>
<dbReference type="PANTHER" id="PTHR43371:SF1">
    <property type="entry name" value="RIBONUCLEOSIDE-DIPHOSPHATE REDUCTASE"/>
    <property type="match status" value="1"/>
</dbReference>
<dbReference type="PANTHER" id="PTHR43371">
    <property type="entry name" value="VITAMIN B12-DEPENDENT RIBONUCLEOTIDE REDUCTASE"/>
    <property type="match status" value="1"/>
</dbReference>
<dbReference type="GO" id="GO:0071897">
    <property type="term" value="P:DNA biosynthetic process"/>
    <property type="evidence" value="ECO:0007669"/>
    <property type="project" value="UniProtKB-KW"/>
</dbReference>
<keyword evidence="8 13" id="KW-0560">Oxidoreductase</keyword>
<dbReference type="InterPro" id="IPR024434">
    <property type="entry name" value="TSCPD_dom"/>
</dbReference>
<dbReference type="InterPro" id="IPR050862">
    <property type="entry name" value="RdRp_reductase_class-2"/>
</dbReference>
<evidence type="ECO:0000256" key="14">
    <source>
        <dbReference type="SAM" id="MobiDB-lite"/>
    </source>
</evidence>
<dbReference type="InterPro" id="IPR013344">
    <property type="entry name" value="RNR_NrdJ/NrdZ"/>
</dbReference>
<keyword evidence="5 13" id="KW-0846">Cobalamin</keyword>
<evidence type="ECO:0000256" key="5">
    <source>
        <dbReference type="ARBA" id="ARBA00022628"/>
    </source>
</evidence>
<comment type="function">
    <text evidence="11 13">Catalyzes the reduction of ribonucleotides to deoxyribonucleotides. May function to provide a pool of deoxyribonucleotide precursors for DNA repair during oxygen limitation and/or for immediate growth after restoration of oxygen.</text>
</comment>
<feature type="domain" description="Ribonucleotide reductase large subunit N-terminal" evidence="15">
    <location>
        <begin position="32"/>
        <end position="172"/>
    </location>
</feature>
<dbReference type="Gene3D" id="3.20.70.20">
    <property type="match status" value="1"/>
</dbReference>
<dbReference type="GeneID" id="68611893"/>
<reference evidence="18 19" key="1">
    <citation type="journal article" date="2019" name="Int. J. Syst. Evol. Microbiol.">
        <title>The Global Catalogue of Microorganisms (GCM) 10K type strain sequencing project: providing services to taxonomists for standard genome sequencing and annotation.</title>
        <authorList>
            <consortium name="The Broad Institute Genomics Platform"/>
            <consortium name="The Broad Institute Genome Sequencing Center for Infectious Disease"/>
            <person name="Wu L."/>
            <person name="Ma J."/>
        </authorList>
    </citation>
    <scope>NUCLEOTIDE SEQUENCE [LARGE SCALE GENOMIC DNA]</scope>
    <source>
        <strain evidence="18 19">JCM 17504</strain>
    </source>
</reference>
<dbReference type="Pfam" id="PF12637">
    <property type="entry name" value="TSCPD"/>
    <property type="match status" value="1"/>
</dbReference>
<dbReference type="InterPro" id="IPR013509">
    <property type="entry name" value="RNR_lsu_N"/>
</dbReference>
<dbReference type="RefSeq" id="WP_227776097.1">
    <property type="nucleotide sequence ID" value="NZ_BAABKX010000001.1"/>
</dbReference>
<dbReference type="EC" id="1.17.4.1" evidence="3 13"/>
<feature type="domain" description="Ribonucleotide reductase large subunit C-terminal" evidence="16">
    <location>
        <begin position="176"/>
        <end position="773"/>
    </location>
</feature>
<evidence type="ECO:0000256" key="7">
    <source>
        <dbReference type="ARBA" id="ARBA00022741"/>
    </source>
</evidence>
<dbReference type="Pfam" id="PF00317">
    <property type="entry name" value="Ribonuc_red_lgN"/>
    <property type="match status" value="1"/>
</dbReference>
<evidence type="ECO:0000313" key="19">
    <source>
        <dbReference type="Proteomes" id="UP001501729"/>
    </source>
</evidence>
<evidence type="ECO:0000256" key="11">
    <source>
        <dbReference type="ARBA" id="ARBA00025437"/>
    </source>
</evidence>
<dbReference type="EMBL" id="BAABKX010000001">
    <property type="protein sequence ID" value="GAA5045324.1"/>
    <property type="molecule type" value="Genomic_DNA"/>
</dbReference>
<evidence type="ECO:0000256" key="13">
    <source>
        <dbReference type="RuleBase" id="RU364064"/>
    </source>
</evidence>
<dbReference type="PRINTS" id="PR01183">
    <property type="entry name" value="RIBORDTASEM1"/>
</dbReference>
<evidence type="ECO:0000256" key="8">
    <source>
        <dbReference type="ARBA" id="ARBA00023002"/>
    </source>
</evidence>
<dbReference type="AlphaFoldDB" id="A0AAV3UEN0"/>
<keyword evidence="19" id="KW-1185">Reference proteome</keyword>
<evidence type="ECO:0000256" key="1">
    <source>
        <dbReference type="ARBA" id="ARBA00001922"/>
    </source>
</evidence>
<keyword evidence="7 13" id="KW-0547">Nucleotide-binding</keyword>
<dbReference type="CDD" id="cd02888">
    <property type="entry name" value="RNR_II_dimer"/>
    <property type="match status" value="1"/>
</dbReference>
<dbReference type="GO" id="GO:0009263">
    <property type="term" value="P:deoxyribonucleotide biosynthetic process"/>
    <property type="evidence" value="ECO:0007669"/>
    <property type="project" value="InterPro"/>
</dbReference>